<comment type="caution">
    <text evidence="1">The sequence shown here is derived from an EMBL/GenBank/DDBJ whole genome shotgun (WGS) entry which is preliminary data.</text>
</comment>
<protein>
    <submittedName>
        <fullName evidence="1">Guanylate kinase</fullName>
    </submittedName>
</protein>
<evidence type="ECO:0000313" key="1">
    <source>
        <dbReference type="EMBL" id="MFM9330088.1"/>
    </source>
</evidence>
<evidence type="ECO:0000313" key="2">
    <source>
        <dbReference type="Proteomes" id="UP001631969"/>
    </source>
</evidence>
<keyword evidence="1" id="KW-0418">Kinase</keyword>
<keyword evidence="1" id="KW-0808">Transferase</keyword>
<sequence>MSHRLVVLQGPSAAGKSTLQAKLGLPRIVTWTSRPPREGETHGREYYFGSAEQLKAMYASGELLETTEYQGNMYGTSMASVAAAIQDVTPHSVVLDAFGARKVKERYGDKVLLVGIYAEKDQCARRLAERGLSALEQERRLASYGEEVSLLFGCDLIIPNPDQRLDQALYFIEAIGGALTEPWD</sequence>
<organism evidence="1 2">
    <name type="scientific">Paenibacillus mesotrionivorans</name>
    <dbReference type="NCBI Taxonomy" id="3160968"/>
    <lineage>
        <taxon>Bacteria</taxon>
        <taxon>Bacillati</taxon>
        <taxon>Bacillota</taxon>
        <taxon>Bacilli</taxon>
        <taxon>Bacillales</taxon>
        <taxon>Paenibacillaceae</taxon>
        <taxon>Paenibacillus</taxon>
    </lineage>
</organism>
<reference evidence="1" key="1">
    <citation type="submission" date="2024-12" db="EMBL/GenBank/DDBJ databases">
        <authorList>
            <person name="Wu N."/>
        </authorList>
    </citation>
    <scope>NUCLEOTIDE SEQUENCE</scope>
    <source>
        <strain evidence="1">P15</strain>
    </source>
</reference>
<dbReference type="EMBL" id="JBJURJ010000011">
    <property type="protein sequence ID" value="MFM9330088.1"/>
    <property type="molecule type" value="Genomic_DNA"/>
</dbReference>
<dbReference type="Proteomes" id="UP001631969">
    <property type="component" value="Unassembled WGS sequence"/>
</dbReference>
<accession>A0ACC7NZ93</accession>
<proteinExistence type="predicted"/>
<keyword evidence="2" id="KW-1185">Reference proteome</keyword>
<gene>
    <name evidence="1" type="ORF">ACI1P1_17455</name>
</gene>
<name>A0ACC7NZ93_9BACL</name>